<comment type="caution">
    <text evidence="2">The sequence shown here is derived from an EMBL/GenBank/DDBJ whole genome shotgun (WGS) entry which is preliminary data.</text>
</comment>
<keyword evidence="3" id="KW-1185">Reference proteome</keyword>
<proteinExistence type="predicted"/>
<accession>A0A8J5L7L2</accession>
<dbReference type="EMBL" id="JACMSC010000010">
    <property type="protein sequence ID" value="KAG6503725.1"/>
    <property type="molecule type" value="Genomic_DNA"/>
</dbReference>
<evidence type="ECO:0000313" key="2">
    <source>
        <dbReference type="EMBL" id="KAG6503725.1"/>
    </source>
</evidence>
<feature type="region of interest" description="Disordered" evidence="1">
    <location>
        <begin position="105"/>
        <end position="137"/>
    </location>
</feature>
<name>A0A8J5L7L2_ZINOF</name>
<evidence type="ECO:0000313" key="3">
    <source>
        <dbReference type="Proteomes" id="UP000734854"/>
    </source>
</evidence>
<dbReference type="AlphaFoldDB" id="A0A8J5L7L2"/>
<gene>
    <name evidence="2" type="ORF">ZIOFF_036049</name>
</gene>
<evidence type="ECO:0000256" key="1">
    <source>
        <dbReference type="SAM" id="MobiDB-lite"/>
    </source>
</evidence>
<dbReference type="Proteomes" id="UP000734854">
    <property type="component" value="Unassembled WGS sequence"/>
</dbReference>
<sequence length="137" mass="15127">MGGVHSVFSYGGEAAASMPNMPLWPPEEAMGEWPWQASSKREVLGRIWRGGQVSCFPGELAAVKWRDKKIQGLEEQVCDALMLIQFCKSLGDLIMHIESQKVIDEPPKDSVASEIKGGTVLPIEPSSSSCKKNRRRN</sequence>
<protein>
    <submittedName>
        <fullName evidence="2">Uncharacterized protein</fullName>
    </submittedName>
</protein>
<organism evidence="2 3">
    <name type="scientific">Zingiber officinale</name>
    <name type="common">Ginger</name>
    <name type="synonym">Amomum zingiber</name>
    <dbReference type="NCBI Taxonomy" id="94328"/>
    <lineage>
        <taxon>Eukaryota</taxon>
        <taxon>Viridiplantae</taxon>
        <taxon>Streptophyta</taxon>
        <taxon>Embryophyta</taxon>
        <taxon>Tracheophyta</taxon>
        <taxon>Spermatophyta</taxon>
        <taxon>Magnoliopsida</taxon>
        <taxon>Liliopsida</taxon>
        <taxon>Zingiberales</taxon>
        <taxon>Zingiberaceae</taxon>
        <taxon>Zingiber</taxon>
    </lineage>
</organism>
<reference evidence="2 3" key="1">
    <citation type="submission" date="2020-08" db="EMBL/GenBank/DDBJ databases">
        <title>Plant Genome Project.</title>
        <authorList>
            <person name="Zhang R.-G."/>
        </authorList>
    </citation>
    <scope>NUCLEOTIDE SEQUENCE [LARGE SCALE GENOMIC DNA]</scope>
    <source>
        <tissue evidence="2">Rhizome</tissue>
    </source>
</reference>